<sequence length="409" mass="43222">MTSSKSTKRALISSALAILMCVAMLIGTTFAWFTDTASTAVNKIQAGNLHVEIQDKEGTEIDTLKWVDKDGNDIANQDDILWEPGCTYLLTPFKIANTGNLALKYKIVITGLDGDSPLLDVIKFTYKTASGEEFDMSAEGHLTAKGTAGASTDMITVSAHMDEAAGNDYMGKTLTGIKFTVYATQDTVENDSFDTQYDKDAGYPVASAAEMKEALANGGIVSVNKDIKTDNIGDNEADRITISQPTTLNLDAKIISPDDMGNNSTNFCALIVDADTTINAGENGGINTGRNGGYALNVRKGANLTITGGSYYGGGTAVQVQEGTLTITGGHFAVEAFGEPYGYNFLLNCVDSAYKNGSAKIIVKGGTFVNFDPSNNTAEGAGTNFVADGYKVVSASQTNGEVWYTVVPE</sequence>
<name>A0A926DA25_9FIRM</name>
<dbReference type="InterPro" id="IPR023833">
    <property type="entry name" value="Signal_pept_SipW-depend-type"/>
</dbReference>
<evidence type="ECO:0000313" key="2">
    <source>
        <dbReference type="Proteomes" id="UP000651482"/>
    </source>
</evidence>
<comment type="caution">
    <text evidence="1">The sequence shown here is derived from an EMBL/GenBank/DDBJ whole genome shotgun (WGS) entry which is preliminary data.</text>
</comment>
<reference evidence="1" key="1">
    <citation type="submission" date="2020-08" db="EMBL/GenBank/DDBJ databases">
        <title>Genome public.</title>
        <authorList>
            <person name="Liu C."/>
            <person name="Sun Q."/>
        </authorList>
    </citation>
    <scope>NUCLEOTIDE SEQUENCE</scope>
    <source>
        <strain evidence="1">NSJ-40</strain>
    </source>
</reference>
<organism evidence="1 2">
    <name type="scientific">Yeguia hominis</name>
    <dbReference type="NCBI Taxonomy" id="2763662"/>
    <lineage>
        <taxon>Bacteria</taxon>
        <taxon>Bacillati</taxon>
        <taxon>Bacillota</taxon>
        <taxon>Clostridia</taxon>
        <taxon>Eubacteriales</taxon>
        <taxon>Yeguiaceae</taxon>
        <taxon>Yeguia</taxon>
    </lineage>
</organism>
<dbReference type="RefSeq" id="WP_249319876.1">
    <property type="nucleotide sequence ID" value="NZ_JACRSN010000014.1"/>
</dbReference>
<dbReference type="NCBIfam" id="TIGR04088">
    <property type="entry name" value="cognate_SipW"/>
    <property type="match status" value="1"/>
</dbReference>
<keyword evidence="2" id="KW-1185">Reference proteome</keyword>
<protein>
    <recommendedName>
        <fullName evidence="3">SipW-cognate class signal peptide</fullName>
    </recommendedName>
</protein>
<proteinExistence type="predicted"/>
<gene>
    <name evidence="1" type="ORF">IAG03_09600</name>
</gene>
<evidence type="ECO:0008006" key="3">
    <source>
        <dbReference type="Google" id="ProtNLM"/>
    </source>
</evidence>
<dbReference type="AlphaFoldDB" id="A0A926DA25"/>
<dbReference type="EMBL" id="JACRSN010000014">
    <property type="protein sequence ID" value="MBC8534238.1"/>
    <property type="molecule type" value="Genomic_DNA"/>
</dbReference>
<evidence type="ECO:0000313" key="1">
    <source>
        <dbReference type="EMBL" id="MBC8534238.1"/>
    </source>
</evidence>
<dbReference type="Proteomes" id="UP000651482">
    <property type="component" value="Unassembled WGS sequence"/>
</dbReference>
<accession>A0A926DA25</accession>